<reference evidence="4" key="2">
    <citation type="submission" date="2021-04" db="EMBL/GenBank/DDBJ databases">
        <title>Saccharothrix algeriensis WGS.</title>
        <authorList>
            <person name="Stuskova K."/>
            <person name="Hakalova E."/>
            <person name="Tebbal A.B."/>
            <person name="Eichmeier A."/>
        </authorList>
    </citation>
    <scope>NUCLEOTIDE SEQUENCE</scope>
    <source>
        <strain evidence="4">NRRL B-24137</strain>
    </source>
</reference>
<dbReference type="Pfam" id="PF00797">
    <property type="entry name" value="Acetyltransf_2"/>
    <property type="match status" value="1"/>
</dbReference>
<dbReference type="EMBL" id="CP072788">
    <property type="protein sequence ID" value="QTR03063.1"/>
    <property type="molecule type" value="Genomic_DNA"/>
</dbReference>
<dbReference type="Gene3D" id="3.30.2140.10">
    <property type="entry name" value="Arylamine N-acetyltransferase"/>
    <property type="match status" value="1"/>
</dbReference>
<dbReference type="GO" id="GO:0046990">
    <property type="term" value="F:N-hydroxyarylamine O-acetyltransferase activity"/>
    <property type="evidence" value="ECO:0007669"/>
    <property type="project" value="UniProtKB-EC"/>
</dbReference>
<gene>
    <name evidence="4" type="ORF">J7S33_29505</name>
    <name evidence="3" type="ORF">JOE68_005658</name>
</gene>
<accession>A0A8T8HWS2</accession>
<reference evidence="3 6" key="1">
    <citation type="submission" date="2021-01" db="EMBL/GenBank/DDBJ databases">
        <title>Sequencing the genomes of 1000 actinobacteria strains.</title>
        <authorList>
            <person name="Klenk H.-P."/>
        </authorList>
    </citation>
    <scope>NUCLEOTIDE SEQUENCE [LARGE SCALE GENOMIC DNA]</scope>
    <source>
        <strain evidence="3 6">DSM 44581</strain>
    </source>
</reference>
<comment type="similarity">
    <text evidence="1 2">Belongs to the arylamine N-acetyltransferase family.</text>
</comment>
<dbReference type="Proteomes" id="UP000671828">
    <property type="component" value="Chromosome"/>
</dbReference>
<dbReference type="RefSeq" id="WP_204845393.1">
    <property type="nucleotide sequence ID" value="NZ_JAFBCL010000001.1"/>
</dbReference>
<protein>
    <submittedName>
        <fullName evidence="4">Arylamine N-acetyltransferase</fullName>
    </submittedName>
    <submittedName>
        <fullName evidence="3">N-hydroxyarylamine O-acetyltransferase</fullName>
        <ecNumber evidence="3">2.3.1.118</ecNumber>
    </submittedName>
</protein>
<dbReference type="EMBL" id="JAFBCL010000001">
    <property type="protein sequence ID" value="MBM7814793.1"/>
    <property type="molecule type" value="Genomic_DNA"/>
</dbReference>
<keyword evidence="3" id="KW-0808">Transferase</keyword>
<dbReference type="PANTHER" id="PTHR11786:SF0">
    <property type="entry name" value="ARYLAMINE N-ACETYLTRANSFERASE 4-RELATED"/>
    <property type="match status" value="1"/>
</dbReference>
<evidence type="ECO:0000256" key="2">
    <source>
        <dbReference type="RuleBase" id="RU003452"/>
    </source>
</evidence>
<sequence length="282" mass="31121">MSAGLDLRAALARIGVDAPVRADLAGLRAVHRAWASAVPYENVDIQLGRPLSLEPDALIDKFVARRRGGFCYEQNAALALVLRALGFSVTAVEAAVDREVRGESAWRNHMPLLVDLDGERWLADVGLMDGFLLPVPLRPGVHRQHRFRYEVRRLDGDLWQFRHHPRMAFTSFDLRTAPLDVADFAEACAWRVGSPDSVFVQTLLAGRSGVDTTTVLRSRTVVDAGPGVPNGRTTRVLASEDEFAAILADGFRVPLDGVDVTSLWDKACRQHETRLALRPERG</sequence>
<evidence type="ECO:0000313" key="3">
    <source>
        <dbReference type="EMBL" id="MBM7814793.1"/>
    </source>
</evidence>
<keyword evidence="6" id="KW-1185">Reference proteome</keyword>
<dbReference type="Gene3D" id="2.40.128.150">
    <property type="entry name" value="Cysteine proteinases"/>
    <property type="match status" value="1"/>
</dbReference>
<dbReference type="PANTHER" id="PTHR11786">
    <property type="entry name" value="N-HYDROXYARYLAMINE O-ACETYLTRANSFERASE"/>
    <property type="match status" value="1"/>
</dbReference>
<dbReference type="Proteomes" id="UP001195724">
    <property type="component" value="Unassembled WGS sequence"/>
</dbReference>
<dbReference type="AlphaFoldDB" id="A0A8T8HWS2"/>
<dbReference type="InterPro" id="IPR038765">
    <property type="entry name" value="Papain-like_cys_pep_sf"/>
</dbReference>
<evidence type="ECO:0000256" key="1">
    <source>
        <dbReference type="ARBA" id="ARBA00006547"/>
    </source>
</evidence>
<proteinExistence type="inferred from homology"/>
<dbReference type="EC" id="2.3.1.118" evidence="3"/>
<dbReference type="InterPro" id="IPR001447">
    <property type="entry name" value="Arylamine_N-AcTrfase"/>
</dbReference>
<evidence type="ECO:0000313" key="4">
    <source>
        <dbReference type="EMBL" id="QTR03063.1"/>
    </source>
</evidence>
<dbReference type="SUPFAM" id="SSF54001">
    <property type="entry name" value="Cysteine proteinases"/>
    <property type="match status" value="1"/>
</dbReference>
<evidence type="ECO:0000313" key="5">
    <source>
        <dbReference type="Proteomes" id="UP000671828"/>
    </source>
</evidence>
<evidence type="ECO:0000313" key="6">
    <source>
        <dbReference type="Proteomes" id="UP001195724"/>
    </source>
</evidence>
<dbReference type="PRINTS" id="PR01543">
    <property type="entry name" value="ANATRNSFRASE"/>
</dbReference>
<organism evidence="4 5">
    <name type="scientific">Saccharothrix algeriensis</name>
    <dbReference type="NCBI Taxonomy" id="173560"/>
    <lineage>
        <taxon>Bacteria</taxon>
        <taxon>Bacillati</taxon>
        <taxon>Actinomycetota</taxon>
        <taxon>Actinomycetes</taxon>
        <taxon>Pseudonocardiales</taxon>
        <taxon>Pseudonocardiaceae</taxon>
        <taxon>Saccharothrix</taxon>
    </lineage>
</organism>
<name>A0A8T8HWS2_9PSEU</name>
<keyword evidence="3" id="KW-0012">Acyltransferase</keyword>